<reference evidence="1 2" key="1">
    <citation type="submission" date="2016-03" db="EMBL/GenBank/DDBJ databases">
        <title>EvidentialGene: Evidence-directed Construction of Genes on Genomes.</title>
        <authorList>
            <person name="Gilbert D.G."/>
            <person name="Choi J.-H."/>
            <person name="Mockaitis K."/>
            <person name="Colbourne J."/>
            <person name="Pfrender M."/>
        </authorList>
    </citation>
    <scope>NUCLEOTIDE SEQUENCE [LARGE SCALE GENOMIC DNA]</scope>
    <source>
        <strain evidence="1 2">Xinb3</strain>
        <tissue evidence="1">Complete organism</tissue>
    </source>
</reference>
<keyword evidence="2" id="KW-1185">Reference proteome</keyword>
<proteinExistence type="predicted"/>
<feature type="non-terminal residue" evidence="1">
    <location>
        <position position="1"/>
    </location>
</feature>
<dbReference type="AlphaFoldDB" id="A0A164DBI1"/>
<name>A0A164DBI1_9CRUS</name>
<accession>A0A164DBI1</accession>
<evidence type="ECO:0000313" key="1">
    <source>
        <dbReference type="EMBL" id="KZR95603.1"/>
    </source>
</evidence>
<dbReference type="Proteomes" id="UP000076858">
    <property type="component" value="Unassembled WGS sequence"/>
</dbReference>
<evidence type="ECO:0000313" key="2">
    <source>
        <dbReference type="Proteomes" id="UP000076858"/>
    </source>
</evidence>
<feature type="non-terminal residue" evidence="1">
    <location>
        <position position="126"/>
    </location>
</feature>
<comment type="caution">
    <text evidence="1">The sequence shown here is derived from an EMBL/GenBank/DDBJ whole genome shotgun (WGS) entry which is preliminary data.</text>
</comment>
<dbReference type="STRING" id="35525.A0A164DBI1"/>
<protein>
    <submittedName>
        <fullName evidence="1">Uncharacterized protein</fullName>
    </submittedName>
</protein>
<sequence length="126" mass="13991">TISKGGISLPVYRCARGTTSLESFHAHQVNFIPGTSANDVHFQAYLLDGIVRWNSARSSESVDSPRSALRSFDEQLQNKMNELTSSIFGCPSDNQYQIPSSYTVEDFGVEYLYKLSDPSFKLGSNL</sequence>
<dbReference type="OrthoDB" id="8942218at2759"/>
<organism evidence="1 2">
    <name type="scientific">Daphnia magna</name>
    <dbReference type="NCBI Taxonomy" id="35525"/>
    <lineage>
        <taxon>Eukaryota</taxon>
        <taxon>Metazoa</taxon>
        <taxon>Ecdysozoa</taxon>
        <taxon>Arthropoda</taxon>
        <taxon>Crustacea</taxon>
        <taxon>Branchiopoda</taxon>
        <taxon>Diplostraca</taxon>
        <taxon>Cladocera</taxon>
        <taxon>Anomopoda</taxon>
        <taxon>Daphniidae</taxon>
        <taxon>Daphnia</taxon>
    </lineage>
</organism>
<dbReference type="PANTHER" id="PTHR47773">
    <property type="entry name" value="SI:DKEY-9I5.2-RELATED"/>
    <property type="match status" value="1"/>
</dbReference>
<dbReference type="PANTHER" id="PTHR47773:SF1">
    <property type="entry name" value="C2H2-TYPE DOMAIN-CONTAINING PROTEIN"/>
    <property type="match status" value="1"/>
</dbReference>
<gene>
    <name evidence="1" type="ORF">APZ42_010575</name>
</gene>
<dbReference type="EMBL" id="LRGB01028049">
    <property type="protein sequence ID" value="KZR95603.1"/>
    <property type="molecule type" value="Genomic_DNA"/>
</dbReference>